<dbReference type="Gene3D" id="3.40.50.300">
    <property type="entry name" value="P-loop containing nucleotide triphosphate hydrolases"/>
    <property type="match status" value="1"/>
</dbReference>
<evidence type="ECO:0000313" key="2">
    <source>
        <dbReference type="Proteomes" id="UP001599542"/>
    </source>
</evidence>
<keyword evidence="2" id="KW-1185">Reference proteome</keyword>
<dbReference type="SUPFAM" id="SSF52540">
    <property type="entry name" value="P-loop containing nucleoside triphosphate hydrolases"/>
    <property type="match status" value="1"/>
</dbReference>
<protein>
    <recommendedName>
        <fullName evidence="3">Rad50/SbcC-type AAA domain-containing protein</fullName>
    </recommendedName>
</protein>
<organism evidence="1 2">
    <name type="scientific">Kitasatospora phosalacinea</name>
    <dbReference type="NCBI Taxonomy" id="2065"/>
    <lineage>
        <taxon>Bacteria</taxon>
        <taxon>Bacillati</taxon>
        <taxon>Actinomycetota</taxon>
        <taxon>Actinomycetes</taxon>
        <taxon>Kitasatosporales</taxon>
        <taxon>Streptomycetaceae</taxon>
        <taxon>Kitasatospora</taxon>
    </lineage>
</organism>
<evidence type="ECO:0000313" key="1">
    <source>
        <dbReference type="EMBL" id="MFE1351716.1"/>
    </source>
</evidence>
<name>A0ABW6GG57_9ACTN</name>
<sequence length="611" mass="66960">MNERTLTLTHLTYAGSGRPDATLDFAPTFTLVCGDSNTGKSFIVDSIDYMLGGHTAPAIPHAEGYSQILLGLLLPDGSPLTLVRAPGSNNVHVHEADLRGLVHAAPDAVLSARRTKNRRDVSHHLLDRLGLADAYIRTNEAGNTEHLKLADLTHLAIVTDERMVDQTPPSQRVRGNAAKTAARSVMKLVLTGEDEPPASKVPNAAQRRIQRSKIALLDQLVIDLSAKQTTEENTDQLRARQARLAATLETVTASLREATEQQSLIAAERTKHTEAAEALAVRLGEVRDLLGRFAILQQQYESDLARLEMVGEAGSLLGYFRTGRCVFCGAEPEHQEPAHDDHETTHLHEAVTAEAVKTGALLADLRLTITDLGQQEQELLRRQERMRARGAELDRTIRTIEEQLLPAKGELDRVLAERSEIERNLEVLARIGELDEHRAELVAAGALPAKRADSLIPGRTVQVFDSVLQRVLERWNVPGTEHAGYDPYSGDVRAGGQARADHGRGVQALLRSAFSAALAEYCIDRRRPHLGFLVLDSPLVTYGQLSSEDGEDPAPEVNDSFYRHFLHSPGQTIIVENTPPPPDVVEQAHVVMFRRAGNGRHGFFPARPGLA</sequence>
<dbReference type="RefSeq" id="WP_380322135.1">
    <property type="nucleotide sequence ID" value="NZ_JBHYPW010000016.1"/>
</dbReference>
<gene>
    <name evidence="1" type="ORF">ACFW6T_06955</name>
</gene>
<dbReference type="InterPro" id="IPR027417">
    <property type="entry name" value="P-loop_NTPase"/>
</dbReference>
<dbReference type="Proteomes" id="UP001599542">
    <property type="component" value="Unassembled WGS sequence"/>
</dbReference>
<proteinExistence type="predicted"/>
<dbReference type="EMBL" id="JBHYPX010000009">
    <property type="protein sequence ID" value="MFE1351716.1"/>
    <property type="molecule type" value="Genomic_DNA"/>
</dbReference>
<accession>A0ABW6GG57</accession>
<evidence type="ECO:0008006" key="3">
    <source>
        <dbReference type="Google" id="ProtNLM"/>
    </source>
</evidence>
<comment type="caution">
    <text evidence="1">The sequence shown here is derived from an EMBL/GenBank/DDBJ whole genome shotgun (WGS) entry which is preliminary data.</text>
</comment>
<reference evidence="1 2" key="1">
    <citation type="submission" date="2024-09" db="EMBL/GenBank/DDBJ databases">
        <title>The Natural Products Discovery Center: Release of the First 8490 Sequenced Strains for Exploring Actinobacteria Biosynthetic Diversity.</title>
        <authorList>
            <person name="Kalkreuter E."/>
            <person name="Kautsar S.A."/>
            <person name="Yang D."/>
            <person name="Bader C.D."/>
            <person name="Teijaro C.N."/>
            <person name="Fluegel L."/>
            <person name="Davis C.M."/>
            <person name="Simpson J.R."/>
            <person name="Lauterbach L."/>
            <person name="Steele A.D."/>
            <person name="Gui C."/>
            <person name="Meng S."/>
            <person name="Li G."/>
            <person name="Viehrig K."/>
            <person name="Ye F."/>
            <person name="Su P."/>
            <person name="Kiefer A.F."/>
            <person name="Nichols A."/>
            <person name="Cepeda A.J."/>
            <person name="Yan W."/>
            <person name="Fan B."/>
            <person name="Jiang Y."/>
            <person name="Adhikari A."/>
            <person name="Zheng C.-J."/>
            <person name="Schuster L."/>
            <person name="Cowan T.M."/>
            <person name="Smanski M.J."/>
            <person name="Chevrette M.G."/>
            <person name="De Carvalho L.P.S."/>
            <person name="Shen B."/>
        </authorList>
    </citation>
    <scope>NUCLEOTIDE SEQUENCE [LARGE SCALE GENOMIC DNA]</scope>
    <source>
        <strain evidence="1 2">NPDC058753</strain>
    </source>
</reference>